<organism evidence="2 3">
    <name type="scientific">Paenibacillus albidus</name>
    <dbReference type="NCBI Taxonomy" id="2041023"/>
    <lineage>
        <taxon>Bacteria</taxon>
        <taxon>Bacillati</taxon>
        <taxon>Bacillota</taxon>
        <taxon>Bacilli</taxon>
        <taxon>Bacillales</taxon>
        <taxon>Paenibacillaceae</taxon>
        <taxon>Paenibacillus</taxon>
    </lineage>
</organism>
<dbReference type="InterPro" id="IPR053182">
    <property type="entry name" value="YobU-like_regulator"/>
</dbReference>
<dbReference type="AlphaFoldDB" id="A0A917C120"/>
<proteinExistence type="predicted"/>
<accession>A0A917C120</accession>
<comment type="caution">
    <text evidence="2">The sequence shown here is derived from an EMBL/GenBank/DDBJ whole genome shotgun (WGS) entry which is preliminary data.</text>
</comment>
<evidence type="ECO:0000313" key="3">
    <source>
        <dbReference type="Proteomes" id="UP000637643"/>
    </source>
</evidence>
<evidence type="ECO:0000259" key="1">
    <source>
        <dbReference type="SMART" id="SM00871"/>
    </source>
</evidence>
<name>A0A917C120_9BACL</name>
<dbReference type="Pfam" id="PF06445">
    <property type="entry name" value="GyrI-like"/>
    <property type="match status" value="1"/>
</dbReference>
<reference evidence="2" key="1">
    <citation type="journal article" date="2014" name="Int. J. Syst. Evol. Microbiol.">
        <title>Complete genome sequence of Corynebacterium casei LMG S-19264T (=DSM 44701T), isolated from a smear-ripened cheese.</title>
        <authorList>
            <consortium name="US DOE Joint Genome Institute (JGI-PGF)"/>
            <person name="Walter F."/>
            <person name="Albersmeier A."/>
            <person name="Kalinowski J."/>
            <person name="Ruckert C."/>
        </authorList>
    </citation>
    <scope>NUCLEOTIDE SEQUENCE</scope>
    <source>
        <strain evidence="2">CGMCC 1.16134</strain>
    </source>
</reference>
<protein>
    <recommendedName>
        <fullName evidence="1">AraC effector-binding domain-containing protein</fullName>
    </recommendedName>
</protein>
<dbReference type="SMART" id="SM00871">
    <property type="entry name" value="AraC_E_bind"/>
    <property type="match status" value="1"/>
</dbReference>
<dbReference type="EMBL" id="BMKR01000003">
    <property type="protein sequence ID" value="GGF67152.1"/>
    <property type="molecule type" value="Genomic_DNA"/>
</dbReference>
<dbReference type="SUPFAM" id="SSF55136">
    <property type="entry name" value="Probable bacterial effector-binding domain"/>
    <property type="match status" value="1"/>
</dbReference>
<dbReference type="InterPro" id="IPR029442">
    <property type="entry name" value="GyrI-like"/>
</dbReference>
<dbReference type="PANTHER" id="PTHR36444:SF2">
    <property type="entry name" value="TRANSCRIPTIONAL REGULATOR PROTEIN YOBU-RELATED"/>
    <property type="match status" value="1"/>
</dbReference>
<reference evidence="2" key="2">
    <citation type="submission" date="2020-09" db="EMBL/GenBank/DDBJ databases">
        <authorList>
            <person name="Sun Q."/>
            <person name="Zhou Y."/>
        </authorList>
    </citation>
    <scope>NUCLEOTIDE SEQUENCE</scope>
    <source>
        <strain evidence="2">CGMCC 1.16134</strain>
    </source>
</reference>
<sequence>MGLQAMVEPGPGTITELWTVFNKRLSEIECLSLSETRLGICEYYPDITDESEFSYIACKEVAQSKQIPLGMISRRIPSSKYAVFSHHDSIQHLKDTYQFIYGVWLPESGYELAELDTIEYYEFKAGHSDCELGIYIPIK</sequence>
<gene>
    <name evidence="2" type="ORF">GCM10010912_10160</name>
</gene>
<evidence type="ECO:0000313" key="2">
    <source>
        <dbReference type="EMBL" id="GGF67152.1"/>
    </source>
</evidence>
<dbReference type="InterPro" id="IPR010499">
    <property type="entry name" value="AraC_E-bd"/>
</dbReference>
<dbReference type="PANTHER" id="PTHR36444">
    <property type="entry name" value="TRANSCRIPTIONAL REGULATOR PROTEIN YOBU-RELATED"/>
    <property type="match status" value="1"/>
</dbReference>
<dbReference type="InterPro" id="IPR011256">
    <property type="entry name" value="Reg_factor_effector_dom_sf"/>
</dbReference>
<dbReference type="Gene3D" id="3.20.80.10">
    <property type="entry name" value="Regulatory factor, effector binding domain"/>
    <property type="match status" value="1"/>
</dbReference>
<dbReference type="Proteomes" id="UP000637643">
    <property type="component" value="Unassembled WGS sequence"/>
</dbReference>
<feature type="domain" description="AraC effector-binding" evidence="1">
    <location>
        <begin position="3"/>
        <end position="139"/>
    </location>
</feature>
<keyword evidence="3" id="KW-1185">Reference proteome</keyword>